<evidence type="ECO:0000313" key="2">
    <source>
        <dbReference type="EMBL" id="ETN84389.1"/>
    </source>
</evidence>
<feature type="transmembrane region" description="Helical" evidence="1">
    <location>
        <begin position="125"/>
        <end position="145"/>
    </location>
</feature>
<protein>
    <recommendedName>
        <fullName evidence="4">Transmembrane protein</fullName>
    </recommendedName>
</protein>
<keyword evidence="1" id="KW-0472">Membrane</keyword>
<dbReference type="AlphaFoldDB" id="W2TRU3"/>
<keyword evidence="3" id="KW-1185">Reference proteome</keyword>
<evidence type="ECO:0008006" key="4">
    <source>
        <dbReference type="Google" id="ProtNLM"/>
    </source>
</evidence>
<dbReference type="KEGG" id="nai:NECAME_01612"/>
<keyword evidence="1" id="KW-0812">Transmembrane</keyword>
<reference evidence="3" key="1">
    <citation type="journal article" date="2014" name="Nat. Genet.">
        <title>Genome of the human hookworm Necator americanus.</title>
        <authorList>
            <person name="Tang Y.T."/>
            <person name="Gao X."/>
            <person name="Rosa B.A."/>
            <person name="Abubucker S."/>
            <person name="Hallsworth-Pepin K."/>
            <person name="Martin J."/>
            <person name="Tyagi R."/>
            <person name="Heizer E."/>
            <person name="Zhang X."/>
            <person name="Bhonagiri-Palsikar V."/>
            <person name="Minx P."/>
            <person name="Warren W.C."/>
            <person name="Wang Q."/>
            <person name="Zhan B."/>
            <person name="Hotez P.J."/>
            <person name="Sternberg P.W."/>
            <person name="Dougall A."/>
            <person name="Gaze S.T."/>
            <person name="Mulvenna J."/>
            <person name="Sotillo J."/>
            <person name="Ranganathan S."/>
            <person name="Rabelo E.M."/>
            <person name="Wilson R.K."/>
            <person name="Felgner P.L."/>
            <person name="Bethony J."/>
            <person name="Hawdon J.M."/>
            <person name="Gasser R.B."/>
            <person name="Loukas A."/>
            <person name="Mitreva M."/>
        </authorList>
    </citation>
    <scope>NUCLEOTIDE SEQUENCE [LARGE SCALE GENOMIC DNA]</scope>
</reference>
<accession>W2TRU3</accession>
<sequence length="147" mass="15964">MLFLPSTMRFKCDSALRPSSRTGGGGAKYGLLYEEHRDATRGVPLLRHAYFRAPQRVSLFRVVSLWFLPLVGLQSAACTPASSPAPSFRQSSSRSAPSIAITLSPRTLVPCVSPVFFIVSVYVRAFSLAVAVSLADCCVIILLCLRL</sequence>
<name>W2TRU3_NECAM</name>
<proteinExistence type="predicted"/>
<organism evidence="2 3">
    <name type="scientific">Necator americanus</name>
    <name type="common">Human hookworm</name>
    <dbReference type="NCBI Taxonomy" id="51031"/>
    <lineage>
        <taxon>Eukaryota</taxon>
        <taxon>Metazoa</taxon>
        <taxon>Ecdysozoa</taxon>
        <taxon>Nematoda</taxon>
        <taxon>Chromadorea</taxon>
        <taxon>Rhabditida</taxon>
        <taxon>Rhabditina</taxon>
        <taxon>Rhabditomorpha</taxon>
        <taxon>Strongyloidea</taxon>
        <taxon>Ancylostomatidae</taxon>
        <taxon>Bunostominae</taxon>
        <taxon>Necator</taxon>
    </lineage>
</organism>
<dbReference type="EMBL" id="KI657952">
    <property type="protein sequence ID" value="ETN84389.1"/>
    <property type="molecule type" value="Genomic_DNA"/>
</dbReference>
<gene>
    <name evidence="2" type="ORF">NECAME_01612</name>
</gene>
<evidence type="ECO:0000313" key="3">
    <source>
        <dbReference type="Proteomes" id="UP000053676"/>
    </source>
</evidence>
<dbReference type="Proteomes" id="UP000053676">
    <property type="component" value="Unassembled WGS sequence"/>
</dbReference>
<keyword evidence="1" id="KW-1133">Transmembrane helix</keyword>
<evidence type="ECO:0000256" key="1">
    <source>
        <dbReference type="SAM" id="Phobius"/>
    </source>
</evidence>